<keyword evidence="5 10" id="KW-0489">Methyltransferase</keyword>
<keyword evidence="3 10" id="KW-0963">Cytoplasm</keyword>
<protein>
    <recommendedName>
        <fullName evidence="10">Ribosomal RNA small subunit methyltransferase E</fullName>
        <ecNumber evidence="10">2.1.1.193</ecNumber>
    </recommendedName>
</protein>
<dbReference type="Proteomes" id="UP000823633">
    <property type="component" value="Unassembled WGS sequence"/>
</dbReference>
<dbReference type="Pfam" id="PF04452">
    <property type="entry name" value="Methyltrans_RNA"/>
    <property type="match status" value="1"/>
</dbReference>
<evidence type="ECO:0000256" key="10">
    <source>
        <dbReference type="PIRNR" id="PIRNR015601"/>
    </source>
</evidence>
<dbReference type="InterPro" id="IPR046886">
    <property type="entry name" value="RsmE_MTase_dom"/>
</dbReference>
<comment type="function">
    <text evidence="8 10">Specifically methylates the N3 position of the uracil ring of uridine 1498 (m3U1498) in 16S rRNA. Acts on the fully assembled 30S ribosomal subunit.</text>
</comment>
<dbReference type="EMBL" id="JADIMU010000017">
    <property type="protein sequence ID" value="MBO8442650.1"/>
    <property type="molecule type" value="Genomic_DNA"/>
</dbReference>
<feature type="domain" description="Ribosomal RNA small subunit methyltransferase E methyltransferase" evidence="11">
    <location>
        <begin position="72"/>
        <end position="228"/>
    </location>
</feature>
<keyword evidence="7 10" id="KW-0949">S-adenosyl-L-methionine</keyword>
<dbReference type="InterPro" id="IPR006700">
    <property type="entry name" value="RsmE"/>
</dbReference>
<dbReference type="CDD" id="cd18084">
    <property type="entry name" value="RsmE-like"/>
    <property type="match status" value="1"/>
</dbReference>
<evidence type="ECO:0000313" key="12">
    <source>
        <dbReference type="EMBL" id="MBO8442650.1"/>
    </source>
</evidence>
<evidence type="ECO:0000256" key="7">
    <source>
        <dbReference type="ARBA" id="ARBA00022691"/>
    </source>
</evidence>
<dbReference type="NCBIfam" id="TIGR00046">
    <property type="entry name" value="RsmE family RNA methyltransferase"/>
    <property type="match status" value="1"/>
</dbReference>
<comment type="caution">
    <text evidence="12">The sequence shown here is derived from an EMBL/GenBank/DDBJ whole genome shotgun (WGS) entry which is preliminary data.</text>
</comment>
<dbReference type="PANTHER" id="PTHR30027:SF3">
    <property type="entry name" value="16S RRNA (URACIL(1498)-N(3))-METHYLTRANSFERASE"/>
    <property type="match status" value="1"/>
</dbReference>
<proteinExistence type="inferred from homology"/>
<accession>A0A9D9H6A0</accession>
<organism evidence="12 13">
    <name type="scientific">Candidatus Aphodenecus pullistercoris</name>
    <dbReference type="NCBI Taxonomy" id="2840669"/>
    <lineage>
        <taxon>Bacteria</taxon>
        <taxon>Pseudomonadati</taxon>
        <taxon>Spirochaetota</taxon>
        <taxon>Spirochaetia</taxon>
        <taxon>Spirochaetales</taxon>
        <taxon>Candidatus Aphodenecus</taxon>
    </lineage>
</organism>
<dbReference type="PANTHER" id="PTHR30027">
    <property type="entry name" value="RIBOSOMAL RNA SMALL SUBUNIT METHYLTRANSFERASE E"/>
    <property type="match status" value="1"/>
</dbReference>
<reference evidence="12" key="1">
    <citation type="submission" date="2020-10" db="EMBL/GenBank/DDBJ databases">
        <authorList>
            <person name="Gilroy R."/>
        </authorList>
    </citation>
    <scope>NUCLEOTIDE SEQUENCE</scope>
    <source>
        <strain evidence="12">11167</strain>
    </source>
</reference>
<dbReference type="SUPFAM" id="SSF75217">
    <property type="entry name" value="alpha/beta knot"/>
    <property type="match status" value="1"/>
</dbReference>
<evidence type="ECO:0000256" key="5">
    <source>
        <dbReference type="ARBA" id="ARBA00022603"/>
    </source>
</evidence>
<dbReference type="Gene3D" id="3.40.1280.10">
    <property type="match status" value="1"/>
</dbReference>
<evidence type="ECO:0000256" key="9">
    <source>
        <dbReference type="ARBA" id="ARBA00047944"/>
    </source>
</evidence>
<evidence type="ECO:0000256" key="3">
    <source>
        <dbReference type="ARBA" id="ARBA00022490"/>
    </source>
</evidence>
<comment type="catalytic activity">
    <reaction evidence="9 10">
        <text>uridine(1498) in 16S rRNA + S-adenosyl-L-methionine = N(3)-methyluridine(1498) in 16S rRNA + S-adenosyl-L-homocysteine + H(+)</text>
        <dbReference type="Rhea" id="RHEA:42920"/>
        <dbReference type="Rhea" id="RHEA-COMP:10283"/>
        <dbReference type="Rhea" id="RHEA-COMP:10284"/>
        <dbReference type="ChEBI" id="CHEBI:15378"/>
        <dbReference type="ChEBI" id="CHEBI:57856"/>
        <dbReference type="ChEBI" id="CHEBI:59789"/>
        <dbReference type="ChEBI" id="CHEBI:65315"/>
        <dbReference type="ChEBI" id="CHEBI:74502"/>
        <dbReference type="EC" id="2.1.1.193"/>
    </reaction>
</comment>
<dbReference type="GO" id="GO:0070042">
    <property type="term" value="F:rRNA (uridine-N3-)-methyltransferase activity"/>
    <property type="evidence" value="ECO:0007669"/>
    <property type="project" value="TreeGrafter"/>
</dbReference>
<gene>
    <name evidence="12" type="ORF">IAC42_02665</name>
</gene>
<evidence type="ECO:0000313" key="13">
    <source>
        <dbReference type="Proteomes" id="UP000823633"/>
    </source>
</evidence>
<name>A0A9D9H6A0_9SPIR</name>
<evidence type="ECO:0000259" key="11">
    <source>
        <dbReference type="Pfam" id="PF04452"/>
    </source>
</evidence>
<dbReference type="AlphaFoldDB" id="A0A9D9H6A0"/>
<comment type="subcellular location">
    <subcellularLocation>
        <location evidence="1 10">Cytoplasm</location>
    </subcellularLocation>
</comment>
<dbReference type="GO" id="GO:0070475">
    <property type="term" value="P:rRNA base methylation"/>
    <property type="evidence" value="ECO:0007669"/>
    <property type="project" value="TreeGrafter"/>
</dbReference>
<reference evidence="12" key="2">
    <citation type="journal article" date="2021" name="PeerJ">
        <title>Extensive microbial diversity within the chicken gut microbiome revealed by metagenomics and culture.</title>
        <authorList>
            <person name="Gilroy R."/>
            <person name="Ravi A."/>
            <person name="Getino M."/>
            <person name="Pursley I."/>
            <person name="Horton D.L."/>
            <person name="Alikhan N.F."/>
            <person name="Baker D."/>
            <person name="Gharbi K."/>
            <person name="Hall N."/>
            <person name="Watson M."/>
            <person name="Adriaenssens E.M."/>
            <person name="Foster-Nyarko E."/>
            <person name="Jarju S."/>
            <person name="Secka A."/>
            <person name="Antonio M."/>
            <person name="Oren A."/>
            <person name="Chaudhuri R.R."/>
            <person name="La Ragione R."/>
            <person name="Hildebrand F."/>
            <person name="Pallen M.J."/>
        </authorList>
    </citation>
    <scope>NUCLEOTIDE SEQUENCE</scope>
    <source>
        <strain evidence="12">11167</strain>
    </source>
</reference>
<comment type="similarity">
    <text evidence="2 10">Belongs to the RNA methyltransferase RsmE family.</text>
</comment>
<evidence type="ECO:0000256" key="6">
    <source>
        <dbReference type="ARBA" id="ARBA00022679"/>
    </source>
</evidence>
<evidence type="ECO:0000256" key="1">
    <source>
        <dbReference type="ARBA" id="ARBA00004496"/>
    </source>
</evidence>
<evidence type="ECO:0000256" key="8">
    <source>
        <dbReference type="ARBA" id="ARBA00025699"/>
    </source>
</evidence>
<dbReference type="PIRSF" id="PIRSF015601">
    <property type="entry name" value="MTase_slr0722"/>
    <property type="match status" value="1"/>
</dbReference>
<keyword evidence="6 10" id="KW-0808">Transferase</keyword>
<sequence length="236" mass="25205">MNIILFDEGQRFFPAADERCRHIGSVLHMSVGDSFLAGEYKGWRGRATITSADGEGIAFDFVPERFDGALHPLTVILASVRPICMKRILRELVSLGVGRLIVSGSDLGEKSYRGATLYTSGEYLEIMKSGAMQSGHTGLSDVVFTDDMASAIREAGREGEHLVLDVVPGAQSLSRMDLAGRELTLAIGGERGWSAGERALFQKEGYTPASLGGRILRTETAAVSAVSLALAGQGLI</sequence>
<evidence type="ECO:0000256" key="4">
    <source>
        <dbReference type="ARBA" id="ARBA00022552"/>
    </source>
</evidence>
<dbReference type="InterPro" id="IPR029026">
    <property type="entry name" value="tRNA_m1G_MTases_N"/>
</dbReference>
<keyword evidence="4 10" id="KW-0698">rRNA processing</keyword>
<evidence type="ECO:0000256" key="2">
    <source>
        <dbReference type="ARBA" id="ARBA00005528"/>
    </source>
</evidence>
<dbReference type="InterPro" id="IPR029028">
    <property type="entry name" value="Alpha/beta_knot_MTases"/>
</dbReference>
<dbReference type="GO" id="GO:0005737">
    <property type="term" value="C:cytoplasm"/>
    <property type="evidence" value="ECO:0007669"/>
    <property type="project" value="UniProtKB-SubCell"/>
</dbReference>
<dbReference type="EC" id="2.1.1.193" evidence="10"/>